<dbReference type="Proteomes" id="UP000077051">
    <property type="component" value="Unassembled WGS sequence"/>
</dbReference>
<dbReference type="PANTHER" id="PTHR43272:SF33">
    <property type="entry name" value="AMP-BINDING DOMAIN-CONTAINING PROTEIN-RELATED"/>
    <property type="match status" value="1"/>
</dbReference>
<comment type="function">
    <text evidence="7">Catalyzes the conversion of long-chain fatty acids to their active form acyl-CoAs for both synthesis of cellular lipids, and degradation via beta-oxidation.</text>
</comment>
<keyword evidence="7" id="KW-0443">Lipid metabolism</keyword>
<dbReference type="PROSITE" id="PS00455">
    <property type="entry name" value="AMP_BINDING"/>
    <property type="match status" value="1"/>
</dbReference>
<comment type="caution">
    <text evidence="9">The sequence shown here is derived from an EMBL/GenBank/DDBJ whole genome shotgun (WGS) entry which is preliminary data.</text>
</comment>
<dbReference type="EMBL" id="AMYB01000008">
    <property type="protein sequence ID" value="OAC99358.1"/>
    <property type="molecule type" value="Genomic_DNA"/>
</dbReference>
<dbReference type="InterPro" id="IPR042099">
    <property type="entry name" value="ANL_N_sf"/>
</dbReference>
<reference evidence="9 10" key="1">
    <citation type="submission" date="2015-06" db="EMBL/GenBank/DDBJ databases">
        <title>Expansion of signal transduction pathways in fungi by whole-genome duplication.</title>
        <authorList>
            <consortium name="DOE Joint Genome Institute"/>
            <person name="Corrochano L.M."/>
            <person name="Kuo A."/>
            <person name="Marcet-Houben M."/>
            <person name="Polaino S."/>
            <person name="Salamov A."/>
            <person name="Villalobos J.M."/>
            <person name="Alvarez M.I."/>
            <person name="Avalos J."/>
            <person name="Benito E.P."/>
            <person name="Benoit I."/>
            <person name="Burger G."/>
            <person name="Camino L.P."/>
            <person name="Canovas D."/>
            <person name="Cerda-Olmedo E."/>
            <person name="Cheng J.-F."/>
            <person name="Dominguez A."/>
            <person name="Elias M."/>
            <person name="Eslava A.P."/>
            <person name="Glaser F."/>
            <person name="Grimwood J."/>
            <person name="Gutierrez G."/>
            <person name="Heitman J."/>
            <person name="Henrissat B."/>
            <person name="Iturriaga E.A."/>
            <person name="Lang B.F."/>
            <person name="Lavin J.L."/>
            <person name="Lee S."/>
            <person name="Li W."/>
            <person name="Lindquist E."/>
            <person name="Lopez-Garcia S."/>
            <person name="Luque E.M."/>
            <person name="Marcos A.T."/>
            <person name="Martin J."/>
            <person name="Mccluskey K."/>
            <person name="Medina H.R."/>
            <person name="Miralles-Duran A."/>
            <person name="Miyazaki A."/>
            <person name="Munoz-Torres E."/>
            <person name="Oguiza J.A."/>
            <person name="Ohm R."/>
            <person name="Olmedo M."/>
            <person name="Orejas M."/>
            <person name="Ortiz-Castellanos L."/>
            <person name="Pisabarro A.G."/>
            <person name="Rodriguez-Romero J."/>
            <person name="Ruiz-Herrera J."/>
            <person name="Ruiz-Vazquez R."/>
            <person name="Sanz C."/>
            <person name="Schackwitz W."/>
            <person name="Schmutz J."/>
            <person name="Shahriari M."/>
            <person name="Shelest E."/>
            <person name="Silva-Franco F."/>
            <person name="Soanes D."/>
            <person name="Syed K."/>
            <person name="Tagua V.G."/>
            <person name="Talbot N.J."/>
            <person name="Thon M."/>
            <person name="De Vries R.P."/>
            <person name="Wiebenga A."/>
            <person name="Yadav J.S."/>
            <person name="Braun E.L."/>
            <person name="Baker S."/>
            <person name="Garre V."/>
            <person name="Horwitz B."/>
            <person name="Torres-Martinez S."/>
            <person name="Idnurm A."/>
            <person name="Herrera-Estrella A."/>
            <person name="Gabaldon T."/>
            <person name="Grigoriev I.V."/>
        </authorList>
    </citation>
    <scope>NUCLEOTIDE SEQUENCE [LARGE SCALE GENOMIC DNA]</scope>
    <source>
        <strain evidence="9 10">CBS 277.49</strain>
    </source>
</reference>
<keyword evidence="10" id="KW-1185">Reference proteome</keyword>
<evidence type="ECO:0000313" key="9">
    <source>
        <dbReference type="EMBL" id="OAC99358.1"/>
    </source>
</evidence>
<evidence type="ECO:0000259" key="8">
    <source>
        <dbReference type="Pfam" id="PF00501"/>
    </source>
</evidence>
<dbReference type="SUPFAM" id="SSF56801">
    <property type="entry name" value="Acetyl-CoA synthetase-like"/>
    <property type="match status" value="1"/>
</dbReference>
<dbReference type="GO" id="GO:0005783">
    <property type="term" value="C:endoplasmic reticulum"/>
    <property type="evidence" value="ECO:0007669"/>
    <property type="project" value="TreeGrafter"/>
</dbReference>
<dbReference type="CDD" id="cd05927">
    <property type="entry name" value="LC-FACS_euk"/>
    <property type="match status" value="1"/>
</dbReference>
<dbReference type="InterPro" id="IPR045311">
    <property type="entry name" value="LC-FACS_euk"/>
</dbReference>
<dbReference type="STRING" id="747725.A0A168HYZ2"/>
<evidence type="ECO:0000256" key="2">
    <source>
        <dbReference type="ARBA" id="ARBA00022598"/>
    </source>
</evidence>
<dbReference type="OrthoDB" id="1700726at2759"/>
<dbReference type="InterPro" id="IPR000873">
    <property type="entry name" value="AMP-dep_synth/lig_dom"/>
</dbReference>
<evidence type="ECO:0000256" key="3">
    <source>
        <dbReference type="ARBA" id="ARBA00022741"/>
    </source>
</evidence>
<dbReference type="GO" id="GO:0004467">
    <property type="term" value="F:long-chain fatty acid-CoA ligase activity"/>
    <property type="evidence" value="ECO:0007669"/>
    <property type="project" value="UniProtKB-EC"/>
</dbReference>
<name>A0A168HYZ2_MUCCL</name>
<dbReference type="AlphaFoldDB" id="A0A168HYZ2"/>
<dbReference type="PRINTS" id="PR00154">
    <property type="entry name" value="AMPBINDING"/>
</dbReference>
<feature type="domain" description="AMP-dependent synthetase/ligase" evidence="8">
    <location>
        <begin position="72"/>
        <end position="490"/>
    </location>
</feature>
<evidence type="ECO:0000256" key="1">
    <source>
        <dbReference type="ARBA" id="ARBA00006432"/>
    </source>
</evidence>
<evidence type="ECO:0000313" key="10">
    <source>
        <dbReference type="Proteomes" id="UP000077051"/>
    </source>
</evidence>
<protein>
    <recommendedName>
        <fullName evidence="6 7">Long-chain-fatty-acid--CoA ligase</fullName>
        <ecNumber evidence="6 7">6.2.1.3</ecNumber>
    </recommendedName>
</protein>
<dbReference type="VEuPathDB" id="FungiDB:MUCCIDRAFT_114544"/>
<gene>
    <name evidence="9" type="ORF">MUCCIDRAFT_114544</name>
</gene>
<evidence type="ECO:0000256" key="5">
    <source>
        <dbReference type="ARBA" id="ARBA00022840"/>
    </source>
</evidence>
<keyword evidence="4 7" id="KW-0276">Fatty acid metabolism</keyword>
<dbReference type="Pfam" id="PF00501">
    <property type="entry name" value="AMP-binding"/>
    <property type="match status" value="1"/>
</dbReference>
<dbReference type="GO" id="GO:0016020">
    <property type="term" value="C:membrane"/>
    <property type="evidence" value="ECO:0007669"/>
    <property type="project" value="TreeGrafter"/>
</dbReference>
<dbReference type="InterPro" id="IPR020459">
    <property type="entry name" value="AMP-binding"/>
</dbReference>
<comment type="similarity">
    <text evidence="1 7">Belongs to the ATP-dependent AMP-binding enzyme family.</text>
</comment>
<accession>A0A168HYZ2</accession>
<evidence type="ECO:0000256" key="4">
    <source>
        <dbReference type="ARBA" id="ARBA00022832"/>
    </source>
</evidence>
<comment type="catalytic activity">
    <reaction evidence="7">
        <text>a long-chain fatty acid + ATP + CoA = a long-chain fatty acyl-CoA + AMP + diphosphate</text>
        <dbReference type="Rhea" id="RHEA:15421"/>
        <dbReference type="ChEBI" id="CHEBI:30616"/>
        <dbReference type="ChEBI" id="CHEBI:33019"/>
        <dbReference type="ChEBI" id="CHEBI:57287"/>
        <dbReference type="ChEBI" id="CHEBI:57560"/>
        <dbReference type="ChEBI" id="CHEBI:83139"/>
        <dbReference type="ChEBI" id="CHEBI:456215"/>
        <dbReference type="EC" id="6.2.1.3"/>
    </reaction>
</comment>
<keyword evidence="5 7" id="KW-0067">ATP-binding</keyword>
<dbReference type="GO" id="GO:0005524">
    <property type="term" value="F:ATP binding"/>
    <property type="evidence" value="ECO:0007669"/>
    <property type="project" value="UniProtKB-KW"/>
</dbReference>
<sequence>MSVKLQTKKLENTEKPGSSAIYRNGAIPEILYSLEPKEIRTMYDLFARGLKLSPNKECLGRRSYSMELGQRSEVVWQTYSQVSDRINHFGSGLMHIIATHTHHTNNNKIGIWSANRPEWTITDLACATQGLCNVALYETLGPDTVQYVINHAELQIIVCSSNYLAQLLGMKEQLPALSVVILMDTVVMDPLEKLPDAVPKGAIIQAWAAEKGVALFDFEQVETMGVQHPREHHYPSPDDLACIMYTSGTTGMPKGVMLTHANFVAAVTATVTLFETNVNEVGISYLPLAHCFGRVYDLTILASGGKLGYLSGGIENLLDDCQAVHPTMFVAVPRLLNRIYSKLAQASIFAEGITGSLSRMAVASKLRHLANGDGCHHAIWDRLLFNKMKRVLGGNVRIIGSGAAPLSPDVLQFLRVALCCDIREGYGATETTAASCLQRMGDNNAGSVGGPYTCNEIKLVDVPEMNCLTTNHPPRGEICMRGPNIFKGYYKDQARTDEVLDSEGWYHSGDIGTIDEEGSVAVVDRKKNIFKLAQGEYIAPEKIENVYIKNPLIAQIFIDGDSLQSALVTVVVPDPTELKSIAKNIVPESELLEDVASLYQNQDVKKAVLDQMSRDGRAAGLHGYEVPKAIYLESSPFTVEKDLLTPTLKVKRHQAKQYYADQIAAMYATLN</sequence>
<evidence type="ECO:0000256" key="7">
    <source>
        <dbReference type="RuleBase" id="RU369030"/>
    </source>
</evidence>
<dbReference type="PANTHER" id="PTHR43272">
    <property type="entry name" value="LONG-CHAIN-FATTY-ACID--COA LIGASE"/>
    <property type="match status" value="1"/>
</dbReference>
<proteinExistence type="inferred from homology"/>
<keyword evidence="2 7" id="KW-0436">Ligase</keyword>
<organism evidence="9 10">
    <name type="scientific">Mucor lusitanicus CBS 277.49</name>
    <dbReference type="NCBI Taxonomy" id="747725"/>
    <lineage>
        <taxon>Eukaryota</taxon>
        <taxon>Fungi</taxon>
        <taxon>Fungi incertae sedis</taxon>
        <taxon>Mucoromycota</taxon>
        <taxon>Mucoromycotina</taxon>
        <taxon>Mucoromycetes</taxon>
        <taxon>Mucorales</taxon>
        <taxon>Mucorineae</taxon>
        <taxon>Mucoraceae</taxon>
        <taxon>Mucor</taxon>
    </lineage>
</organism>
<dbReference type="EC" id="6.2.1.3" evidence="6 7"/>
<keyword evidence="3 7" id="KW-0547">Nucleotide-binding</keyword>
<dbReference type="InterPro" id="IPR020845">
    <property type="entry name" value="AMP-binding_CS"/>
</dbReference>
<dbReference type="Gene3D" id="3.40.50.12780">
    <property type="entry name" value="N-terminal domain of ligase-like"/>
    <property type="match status" value="1"/>
</dbReference>
<evidence type="ECO:0000256" key="6">
    <source>
        <dbReference type="ARBA" id="ARBA00026121"/>
    </source>
</evidence>